<feature type="region of interest" description="Disordered" evidence="1">
    <location>
        <begin position="41"/>
        <end position="63"/>
    </location>
</feature>
<dbReference type="EMBL" id="BARS01000546">
    <property type="protein sequence ID" value="GAF78991.1"/>
    <property type="molecule type" value="Genomic_DNA"/>
</dbReference>
<accession>X0SV48</accession>
<evidence type="ECO:0000313" key="2">
    <source>
        <dbReference type="EMBL" id="GAF78991.1"/>
    </source>
</evidence>
<comment type="caution">
    <text evidence="2">The sequence shown here is derived from an EMBL/GenBank/DDBJ whole genome shotgun (WGS) entry which is preliminary data.</text>
</comment>
<gene>
    <name evidence="2" type="ORF">S01H1_01293</name>
</gene>
<proteinExistence type="predicted"/>
<evidence type="ECO:0000256" key="1">
    <source>
        <dbReference type="SAM" id="MobiDB-lite"/>
    </source>
</evidence>
<protein>
    <submittedName>
        <fullName evidence="2">Uncharacterized protein</fullName>
    </submittedName>
</protein>
<sequence length="63" mass="6719">MGEMETMIDKIKAILVSSCDPRAKLDQIESLLCVPPKVETPKAATATKKTAEKTGIGTKESKG</sequence>
<organism evidence="2">
    <name type="scientific">marine sediment metagenome</name>
    <dbReference type="NCBI Taxonomy" id="412755"/>
    <lineage>
        <taxon>unclassified sequences</taxon>
        <taxon>metagenomes</taxon>
        <taxon>ecological metagenomes</taxon>
    </lineage>
</organism>
<reference evidence="2" key="1">
    <citation type="journal article" date="2014" name="Front. Microbiol.">
        <title>High frequency of phylogenetically diverse reductive dehalogenase-homologous genes in deep subseafloor sedimentary metagenomes.</title>
        <authorList>
            <person name="Kawai M."/>
            <person name="Futagami T."/>
            <person name="Toyoda A."/>
            <person name="Takaki Y."/>
            <person name="Nishi S."/>
            <person name="Hori S."/>
            <person name="Arai W."/>
            <person name="Tsubouchi T."/>
            <person name="Morono Y."/>
            <person name="Uchiyama I."/>
            <person name="Ito T."/>
            <person name="Fujiyama A."/>
            <person name="Inagaki F."/>
            <person name="Takami H."/>
        </authorList>
    </citation>
    <scope>NUCLEOTIDE SEQUENCE</scope>
    <source>
        <strain evidence="2">Expedition CK06-06</strain>
    </source>
</reference>
<name>X0SV48_9ZZZZ</name>
<dbReference type="AlphaFoldDB" id="X0SV48"/>